<name>A0A8J2Y6X6_9FLAO</name>
<dbReference type="EMBL" id="BMGK01000002">
    <property type="protein sequence ID" value="GGD84456.1"/>
    <property type="molecule type" value="Genomic_DNA"/>
</dbReference>
<feature type="signal peptide" evidence="1">
    <location>
        <begin position="1"/>
        <end position="20"/>
    </location>
</feature>
<dbReference type="InterPro" id="IPR021255">
    <property type="entry name" value="DUF2807"/>
</dbReference>
<organism evidence="3 4">
    <name type="scientific">Planktosalinus lacus</name>
    <dbReference type="NCBI Taxonomy" id="1526573"/>
    <lineage>
        <taxon>Bacteria</taxon>
        <taxon>Pseudomonadati</taxon>
        <taxon>Bacteroidota</taxon>
        <taxon>Flavobacteriia</taxon>
        <taxon>Flavobacteriales</taxon>
        <taxon>Flavobacteriaceae</taxon>
        <taxon>Planktosalinus</taxon>
    </lineage>
</organism>
<dbReference type="PROSITE" id="PS51257">
    <property type="entry name" value="PROKAR_LIPOPROTEIN"/>
    <property type="match status" value="1"/>
</dbReference>
<accession>A0A8J2Y6X6</accession>
<evidence type="ECO:0000259" key="2">
    <source>
        <dbReference type="Pfam" id="PF10988"/>
    </source>
</evidence>
<gene>
    <name evidence="3" type="ORF">GCM10011312_05580</name>
</gene>
<proteinExistence type="predicted"/>
<reference evidence="3" key="1">
    <citation type="journal article" date="2014" name="Int. J. Syst. Evol. Microbiol.">
        <title>Complete genome sequence of Corynebacterium casei LMG S-19264T (=DSM 44701T), isolated from a smear-ripened cheese.</title>
        <authorList>
            <consortium name="US DOE Joint Genome Institute (JGI-PGF)"/>
            <person name="Walter F."/>
            <person name="Albersmeier A."/>
            <person name="Kalinowski J."/>
            <person name="Ruckert C."/>
        </authorList>
    </citation>
    <scope>NUCLEOTIDE SEQUENCE</scope>
    <source>
        <strain evidence="3">CGMCC 1.12924</strain>
    </source>
</reference>
<dbReference type="AlphaFoldDB" id="A0A8J2Y6X6"/>
<keyword evidence="4" id="KW-1185">Reference proteome</keyword>
<dbReference type="Gene3D" id="2.160.20.120">
    <property type="match status" value="1"/>
</dbReference>
<reference evidence="3" key="2">
    <citation type="submission" date="2020-09" db="EMBL/GenBank/DDBJ databases">
        <authorList>
            <person name="Sun Q."/>
            <person name="Zhou Y."/>
        </authorList>
    </citation>
    <scope>NUCLEOTIDE SEQUENCE</scope>
    <source>
        <strain evidence="3">CGMCC 1.12924</strain>
    </source>
</reference>
<keyword evidence="1" id="KW-0732">Signal</keyword>
<dbReference type="RefSeq" id="WP_188439265.1">
    <property type="nucleotide sequence ID" value="NZ_BMGK01000002.1"/>
</dbReference>
<feature type="domain" description="Putative auto-transporter adhesin head GIN" evidence="2">
    <location>
        <begin position="47"/>
        <end position="224"/>
    </location>
</feature>
<feature type="chain" id="PRO_5035216006" description="Putative auto-transporter adhesin head GIN domain-containing protein" evidence="1">
    <location>
        <begin position="21"/>
        <end position="240"/>
    </location>
</feature>
<evidence type="ECO:0000256" key="1">
    <source>
        <dbReference type="SAM" id="SignalP"/>
    </source>
</evidence>
<comment type="caution">
    <text evidence="3">The sequence shown here is derived from an EMBL/GenBank/DDBJ whole genome shotgun (WGS) entry which is preliminary data.</text>
</comment>
<protein>
    <recommendedName>
        <fullName evidence="2">Putative auto-transporter adhesin head GIN domain-containing protein</fullName>
    </recommendedName>
</protein>
<dbReference type="Proteomes" id="UP000652231">
    <property type="component" value="Unassembled WGS sequence"/>
</dbReference>
<evidence type="ECO:0000313" key="3">
    <source>
        <dbReference type="EMBL" id="GGD84456.1"/>
    </source>
</evidence>
<evidence type="ECO:0000313" key="4">
    <source>
        <dbReference type="Proteomes" id="UP000652231"/>
    </source>
</evidence>
<dbReference type="Pfam" id="PF10988">
    <property type="entry name" value="DUF2807"/>
    <property type="match status" value="1"/>
</dbReference>
<sequence>MKIFKLTFALVLLAITSSCEFNFPFNSIEGNGNVIKDERIFSEKIDVVRASTGLEVILLESMVQSVTVEADENLIDVIETNFDNGVLHIKTNENIRRAKSKKVTVGFVSLEGVEASSGANLKSISTIISDNLYLQTSSGAHMEVTVLSKELSAKSSSGADMKIKGQALNFNSKASSGSSINAKELEAIYCTSKASSGADIVLNIKSSLDAKASSGGDIKYYGEPKIVNQNKSSSGSVRKL</sequence>